<evidence type="ECO:0000313" key="9">
    <source>
        <dbReference type="EMBL" id="AUX09035.1"/>
    </source>
</evidence>
<comment type="similarity">
    <text evidence="2">Belongs to the disproportionating enzyme family.</text>
</comment>
<evidence type="ECO:0000256" key="4">
    <source>
        <dbReference type="ARBA" id="ARBA00022676"/>
    </source>
</evidence>
<reference evidence="10" key="1">
    <citation type="submission" date="2017-11" db="EMBL/GenBank/DDBJ databases">
        <title>Phenotypic and genomic properties of facultatively anaerobic sulfur-reducing natronoarchaea from hypersaline soda lakes.</title>
        <authorList>
            <person name="Sorokin D.Y."/>
            <person name="Kublanov I.V."/>
            <person name="Roman P."/>
            <person name="Sinninghe Damste J.S."/>
            <person name="Golyshin P.N."/>
            <person name="Rojo D."/>
            <person name="Ciordia S."/>
            <person name="Mena M.D.C."/>
            <person name="Ferrer M."/>
            <person name="Messina E."/>
            <person name="Smedile F."/>
            <person name="La Spada G."/>
            <person name="La Cono V."/>
            <person name="Yakimov M.M."/>
        </authorList>
    </citation>
    <scope>NUCLEOTIDE SEQUENCE [LARGE SCALE GENOMIC DNA]</scope>
    <source>
        <strain evidence="10">AArc-Sl</strain>
    </source>
</reference>
<accession>A0A343TIW3</accession>
<dbReference type="Proteomes" id="UP000263012">
    <property type="component" value="Chromosome"/>
</dbReference>
<gene>
    <name evidence="9" type="primary">malQ</name>
    <name evidence="9" type="ORF">AArcSl_1404</name>
</gene>
<keyword evidence="6" id="KW-0119">Carbohydrate metabolism</keyword>
<evidence type="ECO:0000256" key="5">
    <source>
        <dbReference type="ARBA" id="ARBA00022679"/>
    </source>
</evidence>
<evidence type="ECO:0000256" key="1">
    <source>
        <dbReference type="ARBA" id="ARBA00000439"/>
    </source>
</evidence>
<dbReference type="Pfam" id="PF02446">
    <property type="entry name" value="Glyco_hydro_77"/>
    <property type="match status" value="1"/>
</dbReference>
<dbReference type="InterPro" id="IPR017853">
    <property type="entry name" value="GH"/>
</dbReference>
<evidence type="ECO:0000256" key="7">
    <source>
        <dbReference type="ARBA" id="ARBA00031423"/>
    </source>
</evidence>
<dbReference type="OrthoDB" id="104697at2157"/>
<evidence type="ECO:0000256" key="6">
    <source>
        <dbReference type="ARBA" id="ARBA00023277"/>
    </source>
</evidence>
<comment type="catalytic activity">
    <reaction evidence="1">
        <text>Transfers a segment of a (1-&gt;4)-alpha-D-glucan to a new position in an acceptor, which may be glucose or a (1-&gt;4)-alpha-D-glucan.</text>
        <dbReference type="EC" id="2.4.1.25"/>
    </reaction>
</comment>
<evidence type="ECO:0000256" key="8">
    <source>
        <dbReference type="ARBA" id="ARBA00031501"/>
    </source>
</evidence>
<evidence type="ECO:0000256" key="3">
    <source>
        <dbReference type="ARBA" id="ARBA00012560"/>
    </source>
</evidence>
<dbReference type="KEGG" id="hdf:AArcSl_1404"/>
<protein>
    <recommendedName>
        <fullName evidence="3">4-alpha-glucanotransferase</fullName>
        <ecNumber evidence="3">2.4.1.25</ecNumber>
    </recommendedName>
    <alternativeName>
        <fullName evidence="7">Amylomaltase</fullName>
    </alternativeName>
    <alternativeName>
        <fullName evidence="8">Disproportionating enzyme</fullName>
    </alternativeName>
</protein>
<keyword evidence="4 9" id="KW-0328">Glycosyltransferase</keyword>
<dbReference type="PANTHER" id="PTHR32438">
    <property type="entry name" value="4-ALPHA-GLUCANOTRANSFERASE DPE1, CHLOROPLASTIC/AMYLOPLASTIC"/>
    <property type="match status" value="1"/>
</dbReference>
<dbReference type="GeneID" id="37877753"/>
<dbReference type="EC" id="2.4.1.25" evidence="3"/>
<dbReference type="InterPro" id="IPR003385">
    <property type="entry name" value="Glyco_hydro_77"/>
</dbReference>
<dbReference type="NCBIfam" id="NF011080">
    <property type="entry name" value="PRK14508.1-3"/>
    <property type="match status" value="1"/>
</dbReference>
<dbReference type="EMBL" id="CP025066">
    <property type="protein sequence ID" value="AUX09035.1"/>
    <property type="molecule type" value="Genomic_DNA"/>
</dbReference>
<organism evidence="9 10">
    <name type="scientific">Halalkaliarchaeum desulfuricum</name>
    <dbReference type="NCBI Taxonomy" id="2055893"/>
    <lineage>
        <taxon>Archaea</taxon>
        <taxon>Methanobacteriati</taxon>
        <taxon>Methanobacteriota</taxon>
        <taxon>Stenosarchaea group</taxon>
        <taxon>Halobacteria</taxon>
        <taxon>Halobacteriales</taxon>
        <taxon>Haloferacaceae</taxon>
        <taxon>Halalkaliarchaeum</taxon>
    </lineage>
</organism>
<dbReference type="NCBIfam" id="TIGR00217">
    <property type="entry name" value="malQ"/>
    <property type="match status" value="1"/>
</dbReference>
<dbReference type="SUPFAM" id="SSF51445">
    <property type="entry name" value="(Trans)glycosidases"/>
    <property type="match status" value="1"/>
</dbReference>
<proteinExistence type="inferred from homology"/>
<evidence type="ECO:0000256" key="2">
    <source>
        <dbReference type="ARBA" id="ARBA00005684"/>
    </source>
</evidence>
<keyword evidence="10" id="KW-1185">Reference proteome</keyword>
<dbReference type="PANTHER" id="PTHR32438:SF5">
    <property type="entry name" value="4-ALPHA-GLUCANOTRANSFERASE DPE1, CHLOROPLASTIC_AMYLOPLASTIC"/>
    <property type="match status" value="1"/>
</dbReference>
<evidence type="ECO:0000313" key="10">
    <source>
        <dbReference type="Proteomes" id="UP000263012"/>
    </source>
</evidence>
<dbReference type="AlphaFoldDB" id="A0A343TIW3"/>
<dbReference type="GO" id="GO:0005975">
    <property type="term" value="P:carbohydrate metabolic process"/>
    <property type="evidence" value="ECO:0007669"/>
    <property type="project" value="InterPro"/>
</dbReference>
<sequence>MTDFDRRSGVFCHPTALPGPGGIGTLGEPARGFLDRITEAGQSLWQLCPLGPTVGIHGNSPYQTCSAFAIDPLLIDLEDLIERGLLSGNRVETERDDARLSDDRVDYDAVRKYKRPLLREAHRNYRDRRPTDLVESIEAFESRAEWLDDYALYRALKRRFDERSWTDWPEEFRLREPDALERAREELANEISYRVFLQAVAHDQWYRLHEYATDRGIDVVGDVPIYVALDSADVWANRELFELDADGEPAVVAGVPPGDDDDGQKWGNPVYDWDALAATGYEWWVDRMAWTLDLVDLVRLDHFRGFESFWAVPVDAPAREGEWRPGPGRDLFETIERAVETVSEGLPAIAENLGHVTDEVETLRRELGAPGMNVMQYADWCTEDHGYQPHTYAADSVAYPSTHDTDTVCGYYEALGEDQRDCLHYYMGTDGSEIHWEFIEAAWGSDSVFAVAPLPDLFGLGSEARFNTPGTADGNWEWRCPAALITAEFPTERLRAVTDGTDRVTLN</sequence>
<dbReference type="GO" id="GO:0004134">
    <property type="term" value="F:4-alpha-glucanotransferase activity"/>
    <property type="evidence" value="ECO:0007669"/>
    <property type="project" value="UniProtKB-EC"/>
</dbReference>
<dbReference type="Gene3D" id="3.20.20.80">
    <property type="entry name" value="Glycosidases"/>
    <property type="match status" value="1"/>
</dbReference>
<dbReference type="RefSeq" id="WP_119816953.1">
    <property type="nucleotide sequence ID" value="NZ_CP025066.1"/>
</dbReference>
<name>A0A343TIW3_9EURY</name>
<keyword evidence="5 9" id="KW-0808">Transferase</keyword>